<dbReference type="GO" id="GO:0008270">
    <property type="term" value="F:zinc ion binding"/>
    <property type="evidence" value="ECO:0007669"/>
    <property type="project" value="UniProtKB-KW"/>
</dbReference>
<dbReference type="Proteomes" id="UP000005667">
    <property type="component" value="Chromosome"/>
</dbReference>
<dbReference type="GO" id="GO:0051082">
    <property type="term" value="F:unfolded protein binding"/>
    <property type="evidence" value="ECO:0007669"/>
    <property type="project" value="InterPro"/>
</dbReference>
<keyword evidence="2" id="KW-0677">Repeat</keyword>
<gene>
    <name evidence="8" type="ordered locus">AZOLI_0842</name>
</gene>
<dbReference type="PROSITE" id="PS50076">
    <property type="entry name" value="DNAJ_2"/>
    <property type="match status" value="1"/>
</dbReference>
<organism evidence="8 9">
    <name type="scientific">Azospirillum lipoferum (strain 4B)</name>
    <dbReference type="NCBI Taxonomy" id="862719"/>
    <lineage>
        <taxon>Bacteria</taxon>
        <taxon>Pseudomonadati</taxon>
        <taxon>Pseudomonadota</taxon>
        <taxon>Alphaproteobacteria</taxon>
        <taxon>Rhodospirillales</taxon>
        <taxon>Azospirillaceae</taxon>
        <taxon>Azospirillum</taxon>
    </lineage>
</organism>
<evidence type="ECO:0000256" key="2">
    <source>
        <dbReference type="ARBA" id="ARBA00022737"/>
    </source>
</evidence>
<dbReference type="KEGG" id="ali:AZOLI_0842"/>
<reference evidence="9" key="1">
    <citation type="journal article" date="2011" name="PLoS Genet.">
        <title>Azospirillum genomes reveal transition of bacteria from aquatic to terrestrial environments.</title>
        <authorList>
            <person name="Wisniewski-Dye F."/>
            <person name="Borziak K."/>
            <person name="Khalsa-Moyers G."/>
            <person name="Alexandre G."/>
            <person name="Sukharnikov L.O."/>
            <person name="Wuichet K."/>
            <person name="Hurst G.B."/>
            <person name="McDonald W.H."/>
            <person name="Robertson J.S."/>
            <person name="Barbe V."/>
            <person name="Calteau A."/>
            <person name="Rouy Z."/>
            <person name="Mangenot S."/>
            <person name="Prigent-Combaret C."/>
            <person name="Normand P."/>
            <person name="Boyer M."/>
            <person name="Siguier P."/>
            <person name="Dessaux Y."/>
            <person name="Elmerich C."/>
            <person name="Condemine G."/>
            <person name="Krishnen G."/>
            <person name="Kennedy I."/>
            <person name="Paterson A.H."/>
            <person name="Gonzalez V."/>
            <person name="Mavingui P."/>
            <person name="Zhulin I.B."/>
        </authorList>
    </citation>
    <scope>NUCLEOTIDE SEQUENCE [LARGE SCALE GENOMIC DNA]</scope>
    <source>
        <strain evidence="9">4B</strain>
    </source>
</reference>
<keyword evidence="3" id="KW-0863">Zinc-finger</keyword>
<dbReference type="HOGENOM" id="CLU_017633_0_0_5"/>
<evidence type="ECO:0000256" key="3">
    <source>
        <dbReference type="ARBA" id="ARBA00022771"/>
    </source>
</evidence>
<dbReference type="InterPro" id="IPR008971">
    <property type="entry name" value="HSP40/DnaJ_pept-bd"/>
</dbReference>
<dbReference type="FunFam" id="2.60.260.20:FF:000005">
    <property type="entry name" value="Chaperone protein dnaJ 1, mitochondrial"/>
    <property type="match status" value="1"/>
</dbReference>
<evidence type="ECO:0000256" key="6">
    <source>
        <dbReference type="SAM" id="MobiDB-lite"/>
    </source>
</evidence>
<feature type="compositionally biased region" description="Gly residues" evidence="6">
    <location>
        <begin position="122"/>
        <end position="143"/>
    </location>
</feature>
<evidence type="ECO:0000313" key="8">
    <source>
        <dbReference type="EMBL" id="CBS86187.1"/>
    </source>
</evidence>
<feature type="compositionally biased region" description="Basic and acidic residues" evidence="6">
    <location>
        <begin position="63"/>
        <end position="80"/>
    </location>
</feature>
<keyword evidence="4" id="KW-0862">Zinc</keyword>
<dbReference type="SUPFAM" id="SSF49493">
    <property type="entry name" value="HSP40/DnaJ peptide-binding domain"/>
    <property type="match status" value="2"/>
</dbReference>
<dbReference type="InterPro" id="IPR002939">
    <property type="entry name" value="DnaJ_C"/>
</dbReference>
<dbReference type="InterPro" id="IPR001623">
    <property type="entry name" value="DnaJ_domain"/>
</dbReference>
<keyword evidence="9" id="KW-1185">Reference proteome</keyword>
<dbReference type="STRING" id="862719.AZOLI_0842"/>
<dbReference type="Pfam" id="PF01556">
    <property type="entry name" value="DnaJ_C"/>
    <property type="match status" value="1"/>
</dbReference>
<dbReference type="SUPFAM" id="SSF46565">
    <property type="entry name" value="Chaperone J-domain"/>
    <property type="match status" value="1"/>
</dbReference>
<evidence type="ECO:0000256" key="4">
    <source>
        <dbReference type="ARBA" id="ARBA00022833"/>
    </source>
</evidence>
<dbReference type="EMBL" id="FQ311868">
    <property type="protein sequence ID" value="CBS86187.1"/>
    <property type="molecule type" value="Genomic_DNA"/>
</dbReference>
<dbReference type="Gene3D" id="1.10.287.110">
    <property type="entry name" value="DnaJ domain"/>
    <property type="match status" value="1"/>
</dbReference>
<evidence type="ECO:0000313" key="9">
    <source>
        <dbReference type="Proteomes" id="UP000005667"/>
    </source>
</evidence>
<dbReference type="AlphaFoldDB" id="G7Z5H8"/>
<dbReference type="RefSeq" id="WP_014247225.1">
    <property type="nucleotide sequence ID" value="NC_016622.1"/>
</dbReference>
<dbReference type="PANTHER" id="PTHR43096">
    <property type="entry name" value="DNAJ HOMOLOG 1, MITOCHONDRIAL-RELATED"/>
    <property type="match status" value="1"/>
</dbReference>
<dbReference type="SMART" id="SM00271">
    <property type="entry name" value="DnaJ"/>
    <property type="match status" value="1"/>
</dbReference>
<evidence type="ECO:0000256" key="5">
    <source>
        <dbReference type="ARBA" id="ARBA00023186"/>
    </source>
</evidence>
<accession>G7Z5H8</accession>
<name>G7Z5H8_AZOL4</name>
<dbReference type="GO" id="GO:0042026">
    <property type="term" value="P:protein refolding"/>
    <property type="evidence" value="ECO:0007669"/>
    <property type="project" value="TreeGrafter"/>
</dbReference>
<keyword evidence="1" id="KW-0479">Metal-binding</keyword>
<dbReference type="PANTHER" id="PTHR43096:SF52">
    <property type="entry name" value="DNAJ HOMOLOG 1, MITOCHONDRIAL-RELATED"/>
    <property type="match status" value="1"/>
</dbReference>
<dbReference type="GO" id="GO:0005737">
    <property type="term" value="C:cytoplasm"/>
    <property type="evidence" value="ECO:0007669"/>
    <property type="project" value="TreeGrafter"/>
</dbReference>
<evidence type="ECO:0000256" key="1">
    <source>
        <dbReference type="ARBA" id="ARBA00022723"/>
    </source>
</evidence>
<dbReference type="Pfam" id="PF00226">
    <property type="entry name" value="DnaJ"/>
    <property type="match status" value="1"/>
</dbReference>
<sequence length="326" mass="34366">MATRDPYSVLGVSRSASADDIKKAYRKLAKQHHPDLKPGDAANEERFKEISAAYTLLSDAEKRARYDRGEIDPSGQERHAGYGPRGRTSRGKAYSGTADDSFFGGGDDWFSDLFGGGRRRPGGAGAGAGMGGGSAGGPTGGSAGPKVRGSDISYSVTVPFVEAANGSKRRINLSNGKSIDVAIPPGTENESKLRLKGQGLPGMGGMPNGDAIVEVHVESHPYFTRQDSDIHVEVPITLNEAVLGATVNVPTISGKVAVKVPPGANTGSVLRLRGKGVVNQATKQPGDQYVKLKVVLPDPPDAELVKFVEQWAKTRSYDVRKKAGLE</sequence>
<dbReference type="OrthoDB" id="9779889at2"/>
<dbReference type="CDD" id="cd10747">
    <property type="entry name" value="DnaJ_C"/>
    <property type="match status" value="1"/>
</dbReference>
<proteinExistence type="predicted"/>
<keyword evidence="5" id="KW-0143">Chaperone</keyword>
<feature type="domain" description="J" evidence="7">
    <location>
        <begin position="5"/>
        <end position="70"/>
    </location>
</feature>
<dbReference type="Gene3D" id="2.60.260.20">
    <property type="entry name" value="Urease metallochaperone UreE, N-terminal domain"/>
    <property type="match status" value="2"/>
</dbReference>
<evidence type="ECO:0000259" key="7">
    <source>
        <dbReference type="PROSITE" id="PS50076"/>
    </source>
</evidence>
<dbReference type="PRINTS" id="PR00625">
    <property type="entry name" value="JDOMAIN"/>
</dbReference>
<dbReference type="InterPro" id="IPR036869">
    <property type="entry name" value="J_dom_sf"/>
</dbReference>
<protein>
    <submittedName>
        <fullName evidence="8">Chaperone (Heat shock protein) DnaJ-like</fullName>
    </submittedName>
</protein>
<dbReference type="CDD" id="cd06257">
    <property type="entry name" value="DnaJ"/>
    <property type="match status" value="1"/>
</dbReference>
<feature type="region of interest" description="Disordered" evidence="6">
    <location>
        <begin position="63"/>
        <end position="98"/>
    </location>
</feature>
<feature type="region of interest" description="Disordered" evidence="6">
    <location>
        <begin position="114"/>
        <end position="148"/>
    </location>
</feature>